<evidence type="ECO:0000256" key="2">
    <source>
        <dbReference type="ARBA" id="ARBA00022801"/>
    </source>
</evidence>
<keyword evidence="2" id="KW-0378">Hydrolase</keyword>
<name>A0ABY4CHL2_9BACL</name>
<dbReference type="Pfam" id="PF00884">
    <property type="entry name" value="Sulfatase"/>
    <property type="match status" value="1"/>
</dbReference>
<feature type="domain" description="Sulfatase N-terminal" evidence="3">
    <location>
        <begin position="4"/>
        <end position="321"/>
    </location>
</feature>
<keyword evidence="5" id="KW-1185">Reference proteome</keyword>
<evidence type="ECO:0000313" key="4">
    <source>
        <dbReference type="EMBL" id="UOF88746.1"/>
    </source>
</evidence>
<dbReference type="InterPro" id="IPR017850">
    <property type="entry name" value="Alkaline_phosphatase_core_sf"/>
</dbReference>
<dbReference type="Gene3D" id="3.40.720.10">
    <property type="entry name" value="Alkaline Phosphatase, subunit A"/>
    <property type="match status" value="1"/>
</dbReference>
<reference evidence="4" key="1">
    <citation type="submission" date="2021-12" db="EMBL/GenBank/DDBJ databases">
        <title>Alicyclobacillaceae gen. nov., sp. nov., isolated from chalcocite enrichment system.</title>
        <authorList>
            <person name="Jiang Z."/>
        </authorList>
    </citation>
    <scope>NUCLEOTIDE SEQUENCE</scope>
    <source>
        <strain evidence="4">MYW30-H2</strain>
    </source>
</reference>
<keyword evidence="1" id="KW-0479">Metal-binding</keyword>
<sequence>MEQKNVLWIMTDQQRVNAMGCADSSYITPNIDELANKGIRFTGTVTTSAQCTPARASWETGKYPHQVGVNQIGHAINPNYPLVAKEFKKSGYQTVHFGKWHLFTDRKQCGYEILDYRVDGVLHGPANMKNPDSWSAKDALSTAMAINYIQDSKKDPFFMVLSWYCPHPGTSRFELIEEFAHLYPLNQIPIPSSFYDDDLTGKPKFQRLRADSEESMLTEEQIRIDGQKYRTMISYLDWNVGRIMKVLEDKGILENTIIIFTSDHGDMQGAHRLALKGVLPYRELFNVPLIIYEPGRQITRKIIDDLVSSAAVPGTILDLAGLPVPDSFEGGSLLEHLEFNKTPEEQYVFFEHYKAYWGFHPFYGIQTDKWKYVFYYQENMEEMYDLVNDPNEIRNIAEFKEVQSTKLSLKKIADSWWEKTGALNIEPIIANNVKGVWNSLI</sequence>
<protein>
    <submittedName>
        <fullName evidence="4">Sulfatase-like hydrolase/transferase</fullName>
    </submittedName>
</protein>
<dbReference type="SUPFAM" id="SSF53649">
    <property type="entry name" value="Alkaline phosphatase-like"/>
    <property type="match status" value="1"/>
</dbReference>
<organism evidence="4 5">
    <name type="scientific">Fodinisporobacter ferrooxydans</name>
    <dbReference type="NCBI Taxonomy" id="2901836"/>
    <lineage>
        <taxon>Bacteria</taxon>
        <taxon>Bacillati</taxon>
        <taxon>Bacillota</taxon>
        <taxon>Bacilli</taxon>
        <taxon>Bacillales</taxon>
        <taxon>Alicyclobacillaceae</taxon>
        <taxon>Fodinisporobacter</taxon>
    </lineage>
</organism>
<dbReference type="InterPro" id="IPR000917">
    <property type="entry name" value="Sulfatase_N"/>
</dbReference>
<proteinExistence type="predicted"/>
<evidence type="ECO:0000256" key="1">
    <source>
        <dbReference type="ARBA" id="ARBA00022723"/>
    </source>
</evidence>
<dbReference type="EMBL" id="CP089291">
    <property type="protein sequence ID" value="UOF88746.1"/>
    <property type="molecule type" value="Genomic_DNA"/>
</dbReference>
<dbReference type="Proteomes" id="UP000830167">
    <property type="component" value="Chromosome"/>
</dbReference>
<evidence type="ECO:0000259" key="3">
    <source>
        <dbReference type="Pfam" id="PF00884"/>
    </source>
</evidence>
<dbReference type="RefSeq" id="WP_347435425.1">
    <property type="nucleotide sequence ID" value="NZ_CP089291.1"/>
</dbReference>
<dbReference type="PANTHER" id="PTHR45953:SF1">
    <property type="entry name" value="IDURONATE 2-SULFATASE"/>
    <property type="match status" value="1"/>
</dbReference>
<gene>
    <name evidence="4" type="ORF">LSG31_12390</name>
</gene>
<evidence type="ECO:0000313" key="5">
    <source>
        <dbReference type="Proteomes" id="UP000830167"/>
    </source>
</evidence>
<accession>A0ABY4CHL2</accession>
<dbReference type="PANTHER" id="PTHR45953">
    <property type="entry name" value="IDURONATE 2-SULFATASE"/>
    <property type="match status" value="1"/>
</dbReference>